<dbReference type="EMBL" id="BQKI01000002">
    <property type="protein sequence ID" value="GJM87706.1"/>
    <property type="molecule type" value="Genomic_DNA"/>
</dbReference>
<name>A0AAV5BML9_ELECO</name>
<gene>
    <name evidence="1" type="primary">ga03688</name>
    <name evidence="1" type="ORF">PR202_ga03688</name>
</gene>
<evidence type="ECO:0000313" key="1">
    <source>
        <dbReference type="EMBL" id="GJM87706.1"/>
    </source>
</evidence>
<reference evidence="1" key="2">
    <citation type="submission" date="2021-12" db="EMBL/GenBank/DDBJ databases">
        <title>Resequencing data analysis of finger millet.</title>
        <authorList>
            <person name="Hatakeyama M."/>
            <person name="Aluri S."/>
            <person name="Balachadran M.T."/>
            <person name="Sivarajan S.R."/>
            <person name="Poveda L."/>
            <person name="Shimizu-Inatsugi R."/>
            <person name="Schlapbach R."/>
            <person name="Sreeman S.M."/>
            <person name="Shimizu K.K."/>
        </authorList>
    </citation>
    <scope>NUCLEOTIDE SEQUENCE</scope>
</reference>
<comment type="caution">
    <text evidence="1">The sequence shown here is derived from an EMBL/GenBank/DDBJ whole genome shotgun (WGS) entry which is preliminary data.</text>
</comment>
<accession>A0AAV5BML9</accession>
<evidence type="ECO:0000313" key="2">
    <source>
        <dbReference type="Proteomes" id="UP001054889"/>
    </source>
</evidence>
<dbReference type="Proteomes" id="UP001054889">
    <property type="component" value="Unassembled WGS sequence"/>
</dbReference>
<proteinExistence type="predicted"/>
<protein>
    <submittedName>
        <fullName evidence="1">Uncharacterized protein</fullName>
    </submittedName>
</protein>
<keyword evidence="2" id="KW-1185">Reference proteome</keyword>
<sequence length="114" mass="13328">MFWSDRWLHGQRISDIAPRLVAIMPKHKLNKRTVQEALTARTWISDIQGAITVGVIVEYLHLWDILTDLELHQGVLDTHFWRLSSSHAYSSKSSYEGMFVGLVQFEPHKRIWKT</sequence>
<dbReference type="AlphaFoldDB" id="A0AAV5BML9"/>
<reference evidence="1" key="1">
    <citation type="journal article" date="2018" name="DNA Res.">
        <title>Multiple hybrid de novo genome assembly of finger millet, an orphan allotetraploid crop.</title>
        <authorList>
            <person name="Hatakeyama M."/>
            <person name="Aluri S."/>
            <person name="Balachadran M.T."/>
            <person name="Sivarajan S.R."/>
            <person name="Patrignani A."/>
            <person name="Gruter S."/>
            <person name="Poveda L."/>
            <person name="Shimizu-Inatsugi R."/>
            <person name="Baeten J."/>
            <person name="Francoijs K.J."/>
            <person name="Nataraja K.N."/>
            <person name="Reddy Y.A.N."/>
            <person name="Phadnis S."/>
            <person name="Ravikumar R.L."/>
            <person name="Schlapbach R."/>
            <person name="Sreeman S.M."/>
            <person name="Shimizu K.K."/>
        </authorList>
    </citation>
    <scope>NUCLEOTIDE SEQUENCE</scope>
</reference>
<organism evidence="1 2">
    <name type="scientific">Eleusine coracana subsp. coracana</name>
    <dbReference type="NCBI Taxonomy" id="191504"/>
    <lineage>
        <taxon>Eukaryota</taxon>
        <taxon>Viridiplantae</taxon>
        <taxon>Streptophyta</taxon>
        <taxon>Embryophyta</taxon>
        <taxon>Tracheophyta</taxon>
        <taxon>Spermatophyta</taxon>
        <taxon>Magnoliopsida</taxon>
        <taxon>Liliopsida</taxon>
        <taxon>Poales</taxon>
        <taxon>Poaceae</taxon>
        <taxon>PACMAD clade</taxon>
        <taxon>Chloridoideae</taxon>
        <taxon>Cynodonteae</taxon>
        <taxon>Eleusininae</taxon>
        <taxon>Eleusine</taxon>
    </lineage>
</organism>